<name>A0A1F7FG83_UNCRA</name>
<dbReference type="PANTHER" id="PTHR45953:SF1">
    <property type="entry name" value="IDURONATE 2-SULFATASE"/>
    <property type="match status" value="1"/>
</dbReference>
<proteinExistence type="inferred from homology"/>
<keyword evidence="2" id="KW-0479">Metal-binding</keyword>
<dbReference type="Gene3D" id="3.40.720.10">
    <property type="entry name" value="Alkaline Phosphatase, subunit A"/>
    <property type="match status" value="1"/>
</dbReference>
<comment type="caution">
    <text evidence="5">The sequence shown here is derived from an EMBL/GenBank/DDBJ whole genome shotgun (WGS) entry which is preliminary data.</text>
</comment>
<accession>A0A1F7FG83</accession>
<gene>
    <name evidence="5" type="ORF">A2519_07330</name>
</gene>
<dbReference type="PANTHER" id="PTHR45953">
    <property type="entry name" value="IDURONATE 2-SULFATASE"/>
    <property type="match status" value="1"/>
</dbReference>
<organism evidence="5 6">
    <name type="scientific">Candidatus Raymondbacteria bacterium RIFOXYD12_FULL_49_13</name>
    <dbReference type="NCBI Taxonomy" id="1817890"/>
    <lineage>
        <taxon>Bacteria</taxon>
        <taxon>Raymondiibacteriota</taxon>
    </lineage>
</organism>
<dbReference type="InterPro" id="IPR017850">
    <property type="entry name" value="Alkaline_phosphatase_core_sf"/>
</dbReference>
<dbReference type="InterPro" id="IPR000917">
    <property type="entry name" value="Sulfatase_N"/>
</dbReference>
<evidence type="ECO:0000313" key="6">
    <source>
        <dbReference type="Proteomes" id="UP000179243"/>
    </source>
</evidence>
<evidence type="ECO:0000259" key="4">
    <source>
        <dbReference type="Pfam" id="PF00884"/>
    </source>
</evidence>
<dbReference type="Pfam" id="PF00884">
    <property type="entry name" value="Sulfatase"/>
    <property type="match status" value="1"/>
</dbReference>
<dbReference type="AlphaFoldDB" id="A0A1F7FG83"/>
<dbReference type="InterPro" id="IPR024607">
    <property type="entry name" value="Sulfatase_CS"/>
</dbReference>
<dbReference type="GO" id="GO:0005737">
    <property type="term" value="C:cytoplasm"/>
    <property type="evidence" value="ECO:0007669"/>
    <property type="project" value="TreeGrafter"/>
</dbReference>
<evidence type="ECO:0000256" key="1">
    <source>
        <dbReference type="ARBA" id="ARBA00008779"/>
    </source>
</evidence>
<keyword evidence="3" id="KW-0378">Hydrolase</keyword>
<dbReference type="EMBL" id="MFYX01000052">
    <property type="protein sequence ID" value="OGK05633.1"/>
    <property type="molecule type" value="Genomic_DNA"/>
</dbReference>
<reference evidence="5 6" key="1">
    <citation type="journal article" date="2016" name="Nat. Commun.">
        <title>Thousands of microbial genomes shed light on interconnected biogeochemical processes in an aquifer system.</title>
        <authorList>
            <person name="Anantharaman K."/>
            <person name="Brown C.T."/>
            <person name="Hug L.A."/>
            <person name="Sharon I."/>
            <person name="Castelle C.J."/>
            <person name="Probst A.J."/>
            <person name="Thomas B.C."/>
            <person name="Singh A."/>
            <person name="Wilkins M.J."/>
            <person name="Karaoz U."/>
            <person name="Brodie E.L."/>
            <person name="Williams K.H."/>
            <person name="Hubbard S.S."/>
            <person name="Banfield J.F."/>
        </authorList>
    </citation>
    <scope>NUCLEOTIDE SEQUENCE [LARGE SCALE GENOMIC DNA]</scope>
</reference>
<comment type="similarity">
    <text evidence="1">Belongs to the sulfatase family.</text>
</comment>
<sequence>MNTILFHVDQQRVDGLGCYGNTQCRTPVIDKLAAEGVRFTNAFTCSGICAPARAAFLTGKYPMKNGILVNSESGLAGGKDFTGKFIPYGTVLRDAGIEAHHIGKWHVGTSLSPFDCGFEGPFFPGYGQPEKHGDYAAYLSSHGLKAPEMKNAIYSRLKNGSAGALLAGLEDGPVESTTTYYLAERAIEALEQCAKKARQFHIRLDFWGPHLPFCIPEPYFSMYDPSSIELWPDIDDRADDKPRMVREYRNYWGVQDFTRKEWQRLQALQYGFTTFIDDQIGRVMKACDTLGLLKDTCIFCTTDHGGMDGSKGVCDKGPYMYDSIYHIPLIAWRPGRFKTGVSVENFVYHFDLMPAILDVMDAKAPDGLDAISLLPLCEGRAPLRNDDAVFCESHGHQAPYEQRMARDRDFKYIFNCVAEDEFYDLKKDQHETVNVIRSALYKDAVDRLRERLLSWMITMNDPLLRYYRRTVMN</sequence>
<dbReference type="GO" id="GO:0008484">
    <property type="term" value="F:sulfuric ester hydrolase activity"/>
    <property type="evidence" value="ECO:0007669"/>
    <property type="project" value="TreeGrafter"/>
</dbReference>
<evidence type="ECO:0000256" key="3">
    <source>
        <dbReference type="ARBA" id="ARBA00022801"/>
    </source>
</evidence>
<evidence type="ECO:0000256" key="2">
    <source>
        <dbReference type="ARBA" id="ARBA00022723"/>
    </source>
</evidence>
<dbReference type="SUPFAM" id="SSF53649">
    <property type="entry name" value="Alkaline phosphatase-like"/>
    <property type="match status" value="1"/>
</dbReference>
<feature type="domain" description="Sulfatase N-terminal" evidence="4">
    <location>
        <begin position="2"/>
        <end position="361"/>
    </location>
</feature>
<dbReference type="Proteomes" id="UP000179243">
    <property type="component" value="Unassembled WGS sequence"/>
</dbReference>
<dbReference type="PROSITE" id="PS00523">
    <property type="entry name" value="SULFATASE_1"/>
    <property type="match status" value="1"/>
</dbReference>
<protein>
    <recommendedName>
        <fullName evidence="4">Sulfatase N-terminal domain-containing protein</fullName>
    </recommendedName>
</protein>
<dbReference type="GO" id="GO:0046872">
    <property type="term" value="F:metal ion binding"/>
    <property type="evidence" value="ECO:0007669"/>
    <property type="project" value="UniProtKB-KW"/>
</dbReference>
<evidence type="ECO:0000313" key="5">
    <source>
        <dbReference type="EMBL" id="OGK05633.1"/>
    </source>
</evidence>